<evidence type="ECO:0000256" key="1">
    <source>
        <dbReference type="SAM" id="MobiDB-lite"/>
    </source>
</evidence>
<feature type="region of interest" description="Disordered" evidence="1">
    <location>
        <begin position="482"/>
        <end position="507"/>
    </location>
</feature>
<proteinExistence type="predicted"/>
<gene>
    <name evidence="2" type="ORF">C361_05778</name>
</gene>
<reference evidence="2 3" key="1">
    <citation type="submission" date="2017-06" db="EMBL/GenBank/DDBJ databases">
        <title>Global population genomics of the pathogenic fungus Cryptococcus neoformans var. grubii.</title>
        <authorList>
            <person name="Cuomo C."/>
            <person name="Litvintseva A."/>
            <person name="Chen Y."/>
            <person name="Young S."/>
            <person name="Zeng Q."/>
            <person name="Chapman S."/>
            <person name="Gujja S."/>
            <person name="Saif S."/>
            <person name="Birren B."/>
        </authorList>
    </citation>
    <scope>NUCLEOTIDE SEQUENCE [LARGE SCALE GENOMIC DNA]</scope>
    <source>
        <strain evidence="2 3">Tu259-1</strain>
    </source>
</reference>
<protein>
    <submittedName>
        <fullName evidence="2">Uncharacterized protein</fullName>
    </submittedName>
</protein>
<dbReference type="EMBL" id="AMKT01000078">
    <property type="protein sequence ID" value="OXG13639.1"/>
    <property type="molecule type" value="Genomic_DNA"/>
</dbReference>
<dbReference type="PROSITE" id="PS51257">
    <property type="entry name" value="PROKAR_LIPOPROTEIN"/>
    <property type="match status" value="1"/>
</dbReference>
<evidence type="ECO:0000313" key="2">
    <source>
        <dbReference type="EMBL" id="OXG13639.1"/>
    </source>
</evidence>
<evidence type="ECO:0000313" key="3">
    <source>
        <dbReference type="Proteomes" id="UP000199727"/>
    </source>
</evidence>
<organism evidence="2 3">
    <name type="scientific">Cryptococcus neoformans Tu259-1</name>
    <dbReference type="NCBI Taxonomy" id="1230072"/>
    <lineage>
        <taxon>Eukaryota</taxon>
        <taxon>Fungi</taxon>
        <taxon>Dikarya</taxon>
        <taxon>Basidiomycota</taxon>
        <taxon>Agaricomycotina</taxon>
        <taxon>Tremellomycetes</taxon>
        <taxon>Tremellales</taxon>
        <taxon>Cryptococcaceae</taxon>
        <taxon>Cryptococcus</taxon>
        <taxon>Cryptococcus neoformans species complex</taxon>
    </lineage>
</organism>
<accession>A0A854Q7F3</accession>
<comment type="caution">
    <text evidence="2">The sequence shown here is derived from an EMBL/GenBank/DDBJ whole genome shotgun (WGS) entry which is preliminary data.</text>
</comment>
<dbReference type="AlphaFoldDB" id="A0A854Q7F3"/>
<name>A0A854Q7F3_CRYNE</name>
<dbReference type="Proteomes" id="UP000199727">
    <property type="component" value="Unassembled WGS sequence"/>
</dbReference>
<sequence>MRASHSSTFFKSAFKASSPSPSPAISSCPLKLTASHYTLSTIIGDVKKMKKASVVVVLQLDGEDGEETFLREFGSNVTEGEPVWQDKTYEKISVPVESIIPGQVSTFITNTTTQASVESIHGVTSASTSTETSLPLSMINDLDHDPFRTSPVKVQVVRSYNYLGVSDKLRSFPPVHPNSIHAHIEVNEVMKAFMDHCKPKHAFGASEITESTVSTITHSNEAKTASQVIVPASPTTSTEDDDTVAFTAIPAGTPTDGHGKSDSIDSIFTMYLGMSDVELSLRDRSTAISPSFDEADITSSIHHDGTTEEGFAVITTPEILGNEMANKISPKISIASKDHASSDNDSFTTAHDLAIEDSPAYPLPAVMDFSSIDTAPLDLSLPIPTFPAESYYSSSSAMSIPDIIITPNHSTDSADHFIVRKALDDKKDASFKNAFVIPSELFEKSERKYPLPSIQRPRTTQQSTRNYRPIEKVPSRFIAARQRYGPNNDSEEGPDKESQDTFETPALNVKPRIPLVPLQEEDFKPVRQSSKSCKANRITPVKSSSARNLPRTLVLADRFSLRF</sequence>